<accession>H1Y6C9</accession>
<protein>
    <recommendedName>
        <fullName evidence="3">Lipoprotein</fullName>
    </recommendedName>
</protein>
<evidence type="ECO:0000313" key="1">
    <source>
        <dbReference type="EMBL" id="EHQ24877.1"/>
    </source>
</evidence>
<dbReference type="STRING" id="714943.Mucpa_0696"/>
<gene>
    <name evidence="1" type="ORF">Mucpa_0696</name>
</gene>
<organism evidence="1 2">
    <name type="scientific">Mucilaginibacter paludis DSM 18603</name>
    <dbReference type="NCBI Taxonomy" id="714943"/>
    <lineage>
        <taxon>Bacteria</taxon>
        <taxon>Pseudomonadati</taxon>
        <taxon>Bacteroidota</taxon>
        <taxon>Sphingobacteriia</taxon>
        <taxon>Sphingobacteriales</taxon>
        <taxon>Sphingobacteriaceae</taxon>
        <taxon>Mucilaginibacter</taxon>
    </lineage>
</organism>
<reference evidence="1" key="1">
    <citation type="submission" date="2011-09" db="EMBL/GenBank/DDBJ databases">
        <title>The permanent draft genome of Mucilaginibacter paludis DSM 18603.</title>
        <authorList>
            <consortium name="US DOE Joint Genome Institute (JGI-PGF)"/>
            <person name="Lucas S."/>
            <person name="Han J."/>
            <person name="Lapidus A."/>
            <person name="Bruce D."/>
            <person name="Goodwin L."/>
            <person name="Pitluck S."/>
            <person name="Peters L."/>
            <person name="Kyrpides N."/>
            <person name="Mavromatis K."/>
            <person name="Ivanova N."/>
            <person name="Mikhailova N."/>
            <person name="Held B."/>
            <person name="Detter J.C."/>
            <person name="Tapia R."/>
            <person name="Han C."/>
            <person name="Land M."/>
            <person name="Hauser L."/>
            <person name="Markowitz V."/>
            <person name="Cheng J.-F."/>
            <person name="Hugenholtz P."/>
            <person name="Woyke T."/>
            <person name="Wu D."/>
            <person name="Tindall B."/>
            <person name="Brambilla E."/>
            <person name="Klenk H.-P."/>
            <person name="Eisen J.A."/>
        </authorList>
    </citation>
    <scope>NUCLEOTIDE SEQUENCE [LARGE SCALE GENOMIC DNA]</scope>
    <source>
        <strain evidence="1">DSM 18603</strain>
    </source>
</reference>
<proteinExistence type="predicted"/>
<dbReference type="EMBL" id="CM001403">
    <property type="protein sequence ID" value="EHQ24877.1"/>
    <property type="molecule type" value="Genomic_DNA"/>
</dbReference>
<dbReference type="HOGENOM" id="CLU_076044_0_0_10"/>
<dbReference type="eggNOG" id="ENOG502Z8F6">
    <property type="taxonomic scope" value="Bacteria"/>
</dbReference>
<dbReference type="PROSITE" id="PS51257">
    <property type="entry name" value="PROKAR_LIPOPROTEIN"/>
    <property type="match status" value="1"/>
</dbReference>
<keyword evidence="2" id="KW-1185">Reference proteome</keyword>
<sequence length="331" mass="36667">MIMKNKTKLLASSFFLIGILPLLMGCNTARKASQFRLMMKDDYCVSNINAGFKEIEPSFTNPDSLLKNDSVLSSRFSKNEILVANATGMVPLIKQLLITQNNGSAGAMAAGLELRQQLTEKELRVKSVFDELQSELSCETERTKRAAGYLDGYEKKRTNNLTIGAIFAGSATTVAPVFVKSSTPQNTIVIGGAIVSAYLGARLLQAGHNKVDFTYQRNLISDIWTAPKVSTQYPKFIWQLMNRKELNIGDNNLSIQQNIKKRWLGIELNGAAKHTLELLFNKGGSYSEDDLQTRSVLLGQLQQSVSLLNSNVQLYLLAIQRKLNAQNEPAK</sequence>
<evidence type="ECO:0000313" key="2">
    <source>
        <dbReference type="Proteomes" id="UP000002774"/>
    </source>
</evidence>
<name>H1Y6C9_9SPHI</name>
<dbReference type="AlphaFoldDB" id="H1Y6C9"/>
<evidence type="ECO:0008006" key="3">
    <source>
        <dbReference type="Google" id="ProtNLM"/>
    </source>
</evidence>
<dbReference type="Proteomes" id="UP000002774">
    <property type="component" value="Chromosome"/>
</dbReference>